<evidence type="ECO:0000256" key="5">
    <source>
        <dbReference type="RuleBase" id="RU003707"/>
    </source>
</evidence>
<dbReference type="PROSITE" id="PS00166">
    <property type="entry name" value="ENOYL_COA_HYDRATASE"/>
    <property type="match status" value="1"/>
</dbReference>
<comment type="similarity">
    <text evidence="1 5">Belongs to the enoyl-CoA hydratase/isomerase family.</text>
</comment>
<organism evidence="6 7">
    <name type="scientific">Streptomyces graminofaciens</name>
    <dbReference type="NCBI Taxonomy" id="68212"/>
    <lineage>
        <taxon>Bacteria</taxon>
        <taxon>Bacillati</taxon>
        <taxon>Actinomycetota</taxon>
        <taxon>Actinomycetes</taxon>
        <taxon>Kitasatosporales</taxon>
        <taxon>Streptomycetaceae</taxon>
        <taxon>Streptomyces</taxon>
    </lineage>
</organism>
<accession>A0ABN5VC76</accession>
<comment type="catalytic activity">
    <reaction evidence="3">
        <text>a (3S)-3-hydroxyacyl-CoA = a (2E)-enoyl-CoA + H2O</text>
        <dbReference type="Rhea" id="RHEA:16105"/>
        <dbReference type="ChEBI" id="CHEBI:15377"/>
        <dbReference type="ChEBI" id="CHEBI:57318"/>
        <dbReference type="ChEBI" id="CHEBI:58856"/>
        <dbReference type="EC" id="4.2.1.17"/>
    </reaction>
</comment>
<evidence type="ECO:0008006" key="8">
    <source>
        <dbReference type="Google" id="ProtNLM"/>
    </source>
</evidence>
<dbReference type="EMBL" id="AP018448">
    <property type="protein sequence ID" value="BBC30923.1"/>
    <property type="molecule type" value="Genomic_DNA"/>
</dbReference>
<reference evidence="6 7" key="2">
    <citation type="journal article" date="2023" name="ChemBioChem">
        <title>Acyltransferase Domain Exchange between Two Independent Type I Polyketide Synthases in the Same Producer Strain of Macrolide Antibiotics.</title>
        <authorList>
            <person name="Kudo F."/>
            <person name="Kishikawa K."/>
            <person name="Tsuboi K."/>
            <person name="Kido T."/>
            <person name="Usui T."/>
            <person name="Hashimoto J."/>
            <person name="Shin-Ya K."/>
            <person name="Miyanaga A."/>
            <person name="Eguchi T."/>
        </authorList>
    </citation>
    <scope>NUCLEOTIDE SEQUENCE [LARGE SCALE GENOMIC DNA]</scope>
    <source>
        <strain evidence="6 7">A-8890</strain>
    </source>
</reference>
<dbReference type="InterPro" id="IPR014748">
    <property type="entry name" value="Enoyl-CoA_hydra_C"/>
</dbReference>
<evidence type="ECO:0000256" key="2">
    <source>
        <dbReference type="ARBA" id="ARBA00023239"/>
    </source>
</evidence>
<protein>
    <recommendedName>
        <fullName evidence="8">Enoyl-CoA hydratase</fullName>
    </recommendedName>
</protein>
<keyword evidence="2" id="KW-0456">Lyase</keyword>
<evidence type="ECO:0000256" key="3">
    <source>
        <dbReference type="ARBA" id="ARBA00023709"/>
    </source>
</evidence>
<dbReference type="PANTHER" id="PTHR11941:SF54">
    <property type="entry name" value="ENOYL-COA HYDRATASE, MITOCHONDRIAL"/>
    <property type="match status" value="1"/>
</dbReference>
<comment type="catalytic activity">
    <reaction evidence="4">
        <text>a 4-saturated-(3S)-3-hydroxyacyl-CoA = a (3E)-enoyl-CoA + H2O</text>
        <dbReference type="Rhea" id="RHEA:20724"/>
        <dbReference type="ChEBI" id="CHEBI:15377"/>
        <dbReference type="ChEBI" id="CHEBI:58521"/>
        <dbReference type="ChEBI" id="CHEBI:137480"/>
        <dbReference type="EC" id="4.2.1.17"/>
    </reaction>
</comment>
<dbReference type="CDD" id="cd06558">
    <property type="entry name" value="crotonase-like"/>
    <property type="match status" value="1"/>
</dbReference>
<evidence type="ECO:0000313" key="7">
    <source>
        <dbReference type="Proteomes" id="UP001321542"/>
    </source>
</evidence>
<dbReference type="PANTHER" id="PTHR11941">
    <property type="entry name" value="ENOYL-COA HYDRATASE-RELATED"/>
    <property type="match status" value="1"/>
</dbReference>
<gene>
    <name evidence="6" type="ORF">SGFS_022170</name>
</gene>
<dbReference type="Gene3D" id="3.90.226.10">
    <property type="entry name" value="2-enoyl-CoA Hydratase, Chain A, domain 1"/>
    <property type="match status" value="1"/>
</dbReference>
<dbReference type="SUPFAM" id="SSF52096">
    <property type="entry name" value="ClpP/crotonase"/>
    <property type="match status" value="1"/>
</dbReference>
<evidence type="ECO:0000256" key="4">
    <source>
        <dbReference type="ARBA" id="ARBA00023717"/>
    </source>
</evidence>
<dbReference type="InterPro" id="IPR029045">
    <property type="entry name" value="ClpP/crotonase-like_dom_sf"/>
</dbReference>
<sequence length="262" mass="27764">MNTEGPLLVERRDDGVTVLTLSLPDQRNAMTGELTAAWRAAIAELREDAALRCVVVTGAGPAFSAGGDLSWLGDTDDATVDSLRTRMSAFYRDWLSIRQVPVPTIAAVNGAAVGAGLALALACDLRYTTPRAPLSVPFTGLGLHPGMATTWSLPEVTSLAVARDLLLTGRVVRGAEALELGLVSAVVDDVLEHALEVAATIADHAPLATRLTKAALARGGHRGIEDALEWEALAQPITMTTADLQEGLTAQRERRRPRFTGR</sequence>
<evidence type="ECO:0000313" key="6">
    <source>
        <dbReference type="EMBL" id="BBC30923.1"/>
    </source>
</evidence>
<proteinExistence type="inferred from homology"/>
<dbReference type="Proteomes" id="UP001321542">
    <property type="component" value="Chromosome"/>
</dbReference>
<dbReference type="Pfam" id="PF00378">
    <property type="entry name" value="ECH_1"/>
    <property type="match status" value="1"/>
</dbReference>
<dbReference type="Gene3D" id="1.10.12.10">
    <property type="entry name" value="Lyase 2-enoyl-coa Hydratase, Chain A, domain 2"/>
    <property type="match status" value="1"/>
</dbReference>
<dbReference type="InterPro" id="IPR001753">
    <property type="entry name" value="Enoyl-CoA_hydra/iso"/>
</dbReference>
<evidence type="ECO:0000256" key="1">
    <source>
        <dbReference type="ARBA" id="ARBA00005254"/>
    </source>
</evidence>
<name>A0ABN5VC76_9ACTN</name>
<dbReference type="InterPro" id="IPR018376">
    <property type="entry name" value="Enoyl-CoA_hyd/isom_CS"/>
</dbReference>
<dbReference type="RefSeq" id="WP_286249563.1">
    <property type="nucleotide sequence ID" value="NZ_AP018448.1"/>
</dbReference>
<reference evidence="6 7" key="1">
    <citation type="journal article" date="2010" name="ChemBioChem">
        <title>Cloning and characterization of the biosynthetic gene cluster of 16-membered macrolide antibiotic FD-891: involvement of a dual functional cytochrome P450 monooxygenase catalyzing epoxidation and hydroxylation.</title>
        <authorList>
            <person name="Kudo F."/>
            <person name="Motegi A."/>
            <person name="Mizoue K."/>
            <person name="Eguchi T."/>
        </authorList>
    </citation>
    <scope>NUCLEOTIDE SEQUENCE [LARGE SCALE GENOMIC DNA]</scope>
    <source>
        <strain evidence="6 7">A-8890</strain>
    </source>
</reference>
<keyword evidence="7" id="KW-1185">Reference proteome</keyword>